<keyword evidence="4" id="KW-1003">Cell membrane</keyword>
<keyword evidence="5" id="KW-0997">Cell inner membrane</keyword>
<evidence type="ECO:0000256" key="8">
    <source>
        <dbReference type="ARBA" id="ARBA00022989"/>
    </source>
</evidence>
<dbReference type="InterPro" id="IPR005628">
    <property type="entry name" value="GspK"/>
</dbReference>
<evidence type="ECO:0000256" key="4">
    <source>
        <dbReference type="ARBA" id="ARBA00022475"/>
    </source>
</evidence>
<feature type="compositionally biased region" description="Basic and acidic residues" evidence="10">
    <location>
        <begin position="370"/>
        <end position="394"/>
    </location>
</feature>
<evidence type="ECO:0000256" key="2">
    <source>
        <dbReference type="ARBA" id="ARBA00007246"/>
    </source>
</evidence>
<dbReference type="Proteomes" id="UP000000466">
    <property type="component" value="Chromosome"/>
</dbReference>
<dbReference type="InterPro" id="IPR049031">
    <property type="entry name" value="T2SSK_SAM-like_1st"/>
</dbReference>
<dbReference type="PANTHER" id="PTHR38831">
    <property type="entry name" value="TYPE II SECRETION SYSTEM PROTEIN K"/>
    <property type="match status" value="1"/>
</dbReference>
<dbReference type="PIRSF" id="PIRSF002786">
    <property type="entry name" value="XcpX"/>
    <property type="match status" value="1"/>
</dbReference>
<dbReference type="KEGG" id="saga:M5M_12097"/>
<dbReference type="HOGENOM" id="CLU_057294_1_2_6"/>
<dbReference type="SUPFAM" id="SSF158544">
    <property type="entry name" value="GspK insert domain-like"/>
    <property type="match status" value="1"/>
</dbReference>
<dbReference type="PANTHER" id="PTHR38831:SF1">
    <property type="entry name" value="TYPE II SECRETION SYSTEM PROTEIN K-RELATED"/>
    <property type="match status" value="1"/>
</dbReference>
<keyword evidence="3" id="KW-0813">Transport</keyword>
<dbReference type="SUPFAM" id="SSF54523">
    <property type="entry name" value="Pili subunits"/>
    <property type="match status" value="1"/>
</dbReference>
<evidence type="ECO:0000313" key="13">
    <source>
        <dbReference type="Proteomes" id="UP000000466"/>
    </source>
</evidence>
<organism evidence="12 13">
    <name type="scientific">Simiduia agarivorans (strain DSM 21679 / JCM 13881 / BCRC 17597 / SA1)</name>
    <dbReference type="NCBI Taxonomy" id="1117647"/>
    <lineage>
        <taxon>Bacteria</taxon>
        <taxon>Pseudomonadati</taxon>
        <taxon>Pseudomonadota</taxon>
        <taxon>Gammaproteobacteria</taxon>
        <taxon>Cellvibrionales</taxon>
        <taxon>Cellvibrionaceae</taxon>
        <taxon>Simiduia</taxon>
    </lineage>
</organism>
<dbReference type="GO" id="GO:0005886">
    <property type="term" value="C:plasma membrane"/>
    <property type="evidence" value="ECO:0007669"/>
    <property type="project" value="UniProtKB-SubCell"/>
</dbReference>
<keyword evidence="6" id="KW-0812">Transmembrane</keyword>
<evidence type="ECO:0000259" key="11">
    <source>
        <dbReference type="Pfam" id="PF21687"/>
    </source>
</evidence>
<keyword evidence="8" id="KW-1133">Transmembrane helix</keyword>
<evidence type="ECO:0000256" key="5">
    <source>
        <dbReference type="ARBA" id="ARBA00022519"/>
    </source>
</evidence>
<name>R9S515_SIMAS</name>
<dbReference type="OrthoDB" id="9788973at2"/>
<keyword evidence="13" id="KW-1185">Reference proteome</keyword>
<feature type="region of interest" description="Disordered" evidence="10">
    <location>
        <begin position="353"/>
        <end position="394"/>
    </location>
</feature>
<protein>
    <submittedName>
        <fullName evidence="12">General secretion pathway protein K</fullName>
    </submittedName>
</protein>
<dbReference type="InterPro" id="IPR045584">
    <property type="entry name" value="Pilin-like"/>
</dbReference>
<dbReference type="NCBIfam" id="NF037980">
    <property type="entry name" value="T2SS_GspK"/>
    <property type="match status" value="1"/>
</dbReference>
<dbReference type="eggNOG" id="COG3156">
    <property type="taxonomic scope" value="Bacteria"/>
</dbReference>
<feature type="domain" description="T2SS protein K first SAM-like" evidence="11">
    <location>
        <begin position="102"/>
        <end position="230"/>
    </location>
</feature>
<evidence type="ECO:0000256" key="3">
    <source>
        <dbReference type="ARBA" id="ARBA00022448"/>
    </source>
</evidence>
<dbReference type="Pfam" id="PF21687">
    <property type="entry name" value="T2SSK_1st"/>
    <property type="match status" value="1"/>
</dbReference>
<dbReference type="InterPro" id="IPR038072">
    <property type="entry name" value="GspK_central_sf"/>
</dbReference>
<sequence length="394" mass="43335">MKPSRQQGAVLIMALLIVALVATLAVSYAGDMLLMQARAENRVLGAQQNAYMDGAIALASFVLEDDAKNGQVDHADEDWTNGQMFPIEGGVLYGTLEDAQSKINLNGLSKQLNSNSNPNDPNRFDVRQRRFLRFLQTFDGSQVKNPPPDTQPLVIDQNLAIAITEAVVDWLDDDDNASGFGGAESLQYQQEGVTWVPPNGEMQSLEELKLIRHITPEIYEAIKPYLVVLPSNADLNINTLEFEKHGPIIQALNQENSIVPLALQDVQGFDGWRTGMPDGYFSSGADLANQPDMNALLSGGTMNPDGLAISTAYFWLNVEVELGNRTSNRRILLNRDQGTIKVLAQYSSGQATSIQALASQTRPDEDSDSAEDKNDDNRRSVPDEGRDNSEQKRR</sequence>
<comment type="similarity">
    <text evidence="2">Belongs to the GSP K family.</text>
</comment>
<evidence type="ECO:0000256" key="10">
    <source>
        <dbReference type="SAM" id="MobiDB-lite"/>
    </source>
</evidence>
<dbReference type="RefSeq" id="WP_016389382.1">
    <property type="nucleotide sequence ID" value="NC_018868.3"/>
</dbReference>
<evidence type="ECO:0000256" key="1">
    <source>
        <dbReference type="ARBA" id="ARBA00004533"/>
    </source>
</evidence>
<evidence type="ECO:0000256" key="6">
    <source>
        <dbReference type="ARBA" id="ARBA00022692"/>
    </source>
</evidence>
<dbReference type="GO" id="GO:0009306">
    <property type="term" value="P:protein secretion"/>
    <property type="evidence" value="ECO:0007669"/>
    <property type="project" value="InterPro"/>
</dbReference>
<evidence type="ECO:0000256" key="7">
    <source>
        <dbReference type="ARBA" id="ARBA00022927"/>
    </source>
</evidence>
<comment type="subcellular location">
    <subcellularLocation>
        <location evidence="1">Cell inner membrane</location>
    </subcellularLocation>
</comment>
<proteinExistence type="inferred from homology"/>
<accession>R9S515</accession>
<keyword evidence="7" id="KW-0653">Protein transport</keyword>
<dbReference type="AlphaFoldDB" id="R9S515"/>
<dbReference type="STRING" id="1117647.M5M_12097"/>
<dbReference type="Gene3D" id="1.10.40.60">
    <property type="entry name" value="EpsJ-like"/>
    <property type="match status" value="2"/>
</dbReference>
<gene>
    <name evidence="12" type="ordered locus">M5M_12097</name>
</gene>
<dbReference type="EMBL" id="CP003746">
    <property type="protein sequence ID" value="AGN11330.1"/>
    <property type="molecule type" value="Genomic_DNA"/>
</dbReference>
<evidence type="ECO:0000313" key="12">
    <source>
        <dbReference type="EMBL" id="AGN11330.1"/>
    </source>
</evidence>
<reference evidence="12 13" key="1">
    <citation type="journal article" date="2013" name="Genome Announc.">
        <title>Complete genome sequence of Simiduia agarivorans SA1(T), a marine bacterium able to degrade a variety of polysaccharides.</title>
        <authorList>
            <person name="Lin S.Y."/>
            <person name="Shieh W.Y."/>
            <person name="Chen J.S."/>
            <person name="Tang S.L."/>
        </authorList>
    </citation>
    <scope>NUCLEOTIDE SEQUENCE [LARGE SCALE GENOMIC DNA]</scope>
    <source>
        <strain evidence="13">DSM 21679 / JCM 13881 / BCRC 17597 / SA1</strain>
    </source>
</reference>
<dbReference type="Gene3D" id="3.30.1300.30">
    <property type="entry name" value="GSPII I/J protein-like"/>
    <property type="match status" value="1"/>
</dbReference>
<keyword evidence="9" id="KW-0472">Membrane</keyword>
<evidence type="ECO:0000256" key="9">
    <source>
        <dbReference type="ARBA" id="ARBA00023136"/>
    </source>
</evidence>